<accession>C1DCI5</accession>
<dbReference type="KEGG" id="lhk:LHK_02623"/>
<sequence length="39" mass="4759">MYLCTGFRGLIRCSSRFDFLFMQLFTELFTELFMSRPPR</sequence>
<reference evidence="1 2" key="1">
    <citation type="journal article" date="2009" name="PLoS Genet.">
        <title>The complete genome and proteome of Laribacter hongkongensis reveal potential mechanisms for adaptations to different temperatures and habitats.</title>
        <authorList>
            <person name="Woo P.C."/>
            <person name="Lau S.K."/>
            <person name="Tse H."/>
            <person name="Teng J.L."/>
            <person name="Curreem S.O."/>
            <person name="Tsang A.K."/>
            <person name="Fan R.Y."/>
            <person name="Wong G.K."/>
            <person name="Huang Y."/>
            <person name="Loman N.J."/>
            <person name="Snyder L.A."/>
            <person name="Cai J.J."/>
            <person name="Huang J.D."/>
            <person name="Mak W."/>
            <person name="Pallen M.J."/>
            <person name="Lok S."/>
            <person name="Yuen K.Y."/>
        </authorList>
    </citation>
    <scope>NUCLEOTIDE SEQUENCE [LARGE SCALE GENOMIC DNA]</scope>
    <source>
        <strain evidence="1 2">HLHK9</strain>
    </source>
</reference>
<dbReference type="HOGENOM" id="CLU_3312015_0_0_4"/>
<evidence type="ECO:0000313" key="1">
    <source>
        <dbReference type="EMBL" id="ACO75604.1"/>
    </source>
</evidence>
<dbReference type="Proteomes" id="UP000002010">
    <property type="component" value="Chromosome"/>
</dbReference>
<name>C1DCI5_LARHH</name>
<proteinExistence type="predicted"/>
<dbReference type="AlphaFoldDB" id="C1DCI5"/>
<organism evidence="1 2">
    <name type="scientific">Laribacter hongkongensis (strain HLHK9)</name>
    <dbReference type="NCBI Taxonomy" id="557598"/>
    <lineage>
        <taxon>Bacteria</taxon>
        <taxon>Pseudomonadati</taxon>
        <taxon>Pseudomonadota</taxon>
        <taxon>Betaproteobacteria</taxon>
        <taxon>Neisseriales</taxon>
        <taxon>Aquaspirillaceae</taxon>
        <taxon>Laribacter</taxon>
    </lineage>
</organism>
<protein>
    <submittedName>
        <fullName evidence="1">Uncharacterized protein</fullName>
    </submittedName>
</protein>
<keyword evidence="2" id="KW-1185">Reference proteome</keyword>
<evidence type="ECO:0000313" key="2">
    <source>
        <dbReference type="Proteomes" id="UP000002010"/>
    </source>
</evidence>
<dbReference type="EMBL" id="CP001154">
    <property type="protein sequence ID" value="ACO75604.1"/>
    <property type="molecule type" value="Genomic_DNA"/>
</dbReference>
<gene>
    <name evidence="1" type="ordered locus">LHK_02623</name>
</gene>